<dbReference type="InterPro" id="IPR004352">
    <property type="entry name" value="GH114_TIM-barrel"/>
</dbReference>
<protein>
    <submittedName>
        <fullName evidence="2">Endo alpha-1,4 polygalactosaminidase</fullName>
    </submittedName>
</protein>
<dbReference type="InterPro" id="IPR013785">
    <property type="entry name" value="Aldolase_TIM"/>
</dbReference>
<dbReference type="PRINTS" id="PR01545">
    <property type="entry name" value="THEMAYE10DUF"/>
</dbReference>
<reference evidence="2" key="1">
    <citation type="submission" date="2022-06" db="EMBL/GenBank/DDBJ databases">
        <title>Devosia sp. XJ19-45 genome assembly.</title>
        <authorList>
            <person name="Li B."/>
            <person name="Cai M."/>
            <person name="Nie G."/>
            <person name="Li W."/>
        </authorList>
    </citation>
    <scope>NUCLEOTIDE SEQUENCE</scope>
    <source>
        <strain evidence="2">XJ19-45</strain>
    </source>
</reference>
<sequence>MAANPVAAAPARTSLNEVASWGYQLQHVDRELVAASHYDLMVIDFSQDGSAGTAFTWAEVQAMRRKPDGSSRIVLAYLSIGEAEDYRSYWQDSWAASPPDWLGQENPDWPGNYAVRFWDTHWQSVIMGSPDAYLDRIVAAGFDGVYLDRIDAFDVDHPSLPRATRMQRMAEFVSAIAAYARGFEPGFFVMGQNGEELLDNTAYAAAIEGVGKEDLFFGIDGDDAMNSTGELRASLGPLQRFKASGKPVFLVEYVSTPDAMARVRKNAAVLGFPLFIGNRELDDVRSR</sequence>
<dbReference type="PANTHER" id="PTHR35882">
    <property type="entry name" value="PELA"/>
    <property type="match status" value="1"/>
</dbReference>
<evidence type="ECO:0000259" key="1">
    <source>
        <dbReference type="Pfam" id="PF03537"/>
    </source>
</evidence>
<dbReference type="InterPro" id="IPR017853">
    <property type="entry name" value="GH"/>
</dbReference>
<dbReference type="Pfam" id="PF03537">
    <property type="entry name" value="Glyco_hydro_114"/>
    <property type="match status" value="1"/>
</dbReference>
<dbReference type="NCBIfam" id="TIGR01370">
    <property type="entry name" value="MJ1477/TM1410 family putative glycoside hydrolase"/>
    <property type="match status" value="1"/>
</dbReference>
<evidence type="ECO:0000313" key="2">
    <source>
        <dbReference type="EMBL" id="MCP8887329.1"/>
    </source>
</evidence>
<dbReference type="SUPFAM" id="SSF51445">
    <property type="entry name" value="(Trans)glycosidases"/>
    <property type="match status" value="1"/>
</dbReference>
<comment type="caution">
    <text evidence="2">The sequence shown here is derived from an EMBL/GenBank/DDBJ whole genome shotgun (WGS) entry which is preliminary data.</text>
</comment>
<organism evidence="2 3">
    <name type="scientific">Devosia ureilytica</name>
    <dbReference type="NCBI Taxonomy" id="2952754"/>
    <lineage>
        <taxon>Bacteria</taxon>
        <taxon>Pseudomonadati</taxon>
        <taxon>Pseudomonadota</taxon>
        <taxon>Alphaproteobacteria</taxon>
        <taxon>Hyphomicrobiales</taxon>
        <taxon>Devosiaceae</taxon>
        <taxon>Devosia</taxon>
    </lineage>
</organism>
<name>A0A9Q4AN98_9HYPH</name>
<feature type="domain" description="Glycoside-hydrolase family GH114 TIM-barrel" evidence="1">
    <location>
        <begin position="20"/>
        <end position="283"/>
    </location>
</feature>
<dbReference type="Proteomes" id="UP001060275">
    <property type="component" value="Unassembled WGS sequence"/>
</dbReference>
<dbReference type="InterPro" id="IPR016063">
    <property type="entry name" value="TM1410_Glycdase"/>
</dbReference>
<dbReference type="Gene3D" id="3.20.20.70">
    <property type="entry name" value="Aldolase class I"/>
    <property type="match status" value="1"/>
</dbReference>
<evidence type="ECO:0000313" key="3">
    <source>
        <dbReference type="Proteomes" id="UP001060275"/>
    </source>
</evidence>
<dbReference type="EMBL" id="JAMWDU010000003">
    <property type="protein sequence ID" value="MCP8887329.1"/>
    <property type="molecule type" value="Genomic_DNA"/>
</dbReference>
<gene>
    <name evidence="2" type="ORF">NF348_09455</name>
</gene>
<accession>A0A9Q4AN98</accession>
<dbReference type="AlphaFoldDB" id="A0A9Q4AN98"/>
<dbReference type="InterPro" id="IPR016062">
    <property type="entry name" value="TM1410-rel"/>
</dbReference>
<keyword evidence="3" id="KW-1185">Reference proteome</keyword>
<dbReference type="PANTHER" id="PTHR35882:SF2">
    <property type="entry name" value="PELA"/>
    <property type="match status" value="1"/>
</dbReference>
<proteinExistence type="predicted"/>